<evidence type="ECO:0000256" key="2">
    <source>
        <dbReference type="ARBA" id="ARBA00022692"/>
    </source>
</evidence>
<name>A0ABP9KN55_9SPHN</name>
<comment type="subcellular location">
    <subcellularLocation>
        <location evidence="1">Membrane</location>
    </subcellularLocation>
</comment>
<dbReference type="Gene3D" id="1.20.120.550">
    <property type="entry name" value="Membrane associated eicosanoid/glutathione metabolism-like domain"/>
    <property type="match status" value="1"/>
</dbReference>
<dbReference type="SUPFAM" id="SSF161084">
    <property type="entry name" value="MAPEG domain-like"/>
    <property type="match status" value="1"/>
</dbReference>
<organism evidence="6 7">
    <name type="scientific">Erythrobacter westpacificensis</name>
    <dbReference type="NCBI Taxonomy" id="1055231"/>
    <lineage>
        <taxon>Bacteria</taxon>
        <taxon>Pseudomonadati</taxon>
        <taxon>Pseudomonadota</taxon>
        <taxon>Alphaproteobacteria</taxon>
        <taxon>Sphingomonadales</taxon>
        <taxon>Erythrobacteraceae</taxon>
        <taxon>Erythrobacter/Porphyrobacter group</taxon>
        <taxon>Erythrobacter</taxon>
    </lineage>
</organism>
<dbReference type="PANTHER" id="PTHR35814">
    <property type="match status" value="1"/>
</dbReference>
<evidence type="ECO:0000256" key="5">
    <source>
        <dbReference type="SAM" id="Phobius"/>
    </source>
</evidence>
<evidence type="ECO:0000256" key="3">
    <source>
        <dbReference type="ARBA" id="ARBA00022989"/>
    </source>
</evidence>
<reference evidence="7" key="1">
    <citation type="journal article" date="2019" name="Int. J. Syst. Evol. Microbiol.">
        <title>The Global Catalogue of Microorganisms (GCM) 10K type strain sequencing project: providing services to taxonomists for standard genome sequencing and annotation.</title>
        <authorList>
            <consortium name="The Broad Institute Genomics Platform"/>
            <consortium name="The Broad Institute Genome Sequencing Center for Infectious Disease"/>
            <person name="Wu L."/>
            <person name="Ma J."/>
        </authorList>
    </citation>
    <scope>NUCLEOTIDE SEQUENCE [LARGE SCALE GENOMIC DNA]</scope>
    <source>
        <strain evidence="7">JCM 18014</strain>
    </source>
</reference>
<feature type="transmembrane region" description="Helical" evidence="5">
    <location>
        <begin position="76"/>
        <end position="95"/>
    </location>
</feature>
<keyword evidence="3 5" id="KW-1133">Transmembrane helix</keyword>
<dbReference type="Pfam" id="PF01124">
    <property type="entry name" value="MAPEG"/>
    <property type="match status" value="1"/>
</dbReference>
<dbReference type="PANTHER" id="PTHR35814:SF1">
    <property type="entry name" value="GLUTATHIONE S-TRANSFERASE-RELATED"/>
    <property type="match status" value="1"/>
</dbReference>
<dbReference type="InterPro" id="IPR023352">
    <property type="entry name" value="MAPEG-like_dom_sf"/>
</dbReference>
<comment type="caution">
    <text evidence="6">The sequence shown here is derived from an EMBL/GenBank/DDBJ whole genome shotgun (WGS) entry which is preliminary data.</text>
</comment>
<proteinExistence type="predicted"/>
<feature type="transmembrane region" description="Helical" evidence="5">
    <location>
        <begin position="6"/>
        <end position="23"/>
    </location>
</feature>
<feature type="transmembrane region" description="Helical" evidence="5">
    <location>
        <begin position="107"/>
        <end position="128"/>
    </location>
</feature>
<keyword evidence="2 5" id="KW-0812">Transmembrane</keyword>
<evidence type="ECO:0000313" key="6">
    <source>
        <dbReference type="EMBL" id="GAA5059524.1"/>
    </source>
</evidence>
<keyword evidence="7" id="KW-1185">Reference proteome</keyword>
<protein>
    <submittedName>
        <fullName evidence="6">MAPEG family protein</fullName>
    </submittedName>
</protein>
<sequence length="131" mass="14449">MLEHHIGLLSVAIAGLINLWLSWRCGAARGKAKVLHGDGGDTALQRHMRAHANFTEYTPIALLMILVLDYSDQNPWLLAITAAVFLAGRVLHAVGMQADKPSIPRMVGMLTTLVPYLIWIVWVVLVVFQVV</sequence>
<accession>A0ABP9KN55</accession>
<dbReference type="InterPro" id="IPR001129">
    <property type="entry name" value="Membr-assoc_MAPEG"/>
</dbReference>
<evidence type="ECO:0000256" key="4">
    <source>
        <dbReference type="ARBA" id="ARBA00023136"/>
    </source>
</evidence>
<dbReference type="Proteomes" id="UP001500518">
    <property type="component" value="Unassembled WGS sequence"/>
</dbReference>
<evidence type="ECO:0000256" key="1">
    <source>
        <dbReference type="ARBA" id="ARBA00004370"/>
    </source>
</evidence>
<keyword evidence="4 5" id="KW-0472">Membrane</keyword>
<dbReference type="RefSeq" id="WP_346033542.1">
    <property type="nucleotide sequence ID" value="NZ_BAABHV010000021.1"/>
</dbReference>
<gene>
    <name evidence="6" type="ORF">GCM10023208_26940</name>
</gene>
<evidence type="ECO:0000313" key="7">
    <source>
        <dbReference type="Proteomes" id="UP001500518"/>
    </source>
</evidence>
<dbReference type="EMBL" id="BAABHV010000021">
    <property type="protein sequence ID" value="GAA5059524.1"/>
    <property type="molecule type" value="Genomic_DNA"/>
</dbReference>